<evidence type="ECO:0000313" key="5">
    <source>
        <dbReference type="EMBL" id="WEA46825.1"/>
    </source>
</evidence>
<accession>A0ABD7X2U8</accession>
<dbReference type="EMBL" id="CP118718">
    <property type="protein sequence ID" value="WEA46825.1"/>
    <property type="molecule type" value="Genomic_DNA"/>
</dbReference>
<evidence type="ECO:0000256" key="2">
    <source>
        <dbReference type="ARBA" id="ARBA00023219"/>
    </source>
</evidence>
<dbReference type="PANTHER" id="PTHR41328">
    <property type="entry name" value="TERMINASE SMALL SUBUNIT-RELATED"/>
    <property type="match status" value="1"/>
</dbReference>
<sequence>MARKRDPRRKEAFEIWKQHNGEITNRALAEQLAIPEKTISAWKSRDKWNAVLQKDKCSTTNKKASQKTRASTKKRSTENNNETVELTERQRLFCLYYLKTFNATMSATKAGYSADTAHVQGPRLLGNVRVSAYIRDLKQTLTENLFLDAQDVLAKYIAIAFADINDFLTFGRRQQQVITMHGPLYEKDKNGKIDKNKPVMETVNYVDLKEGAVVDGTIISEVKQGKDGVSIKLADRLKALDKLSLYFDLFPDSFKRKIEEEKLNISKQKLELDKLRIIGDEEEYEEDGFIAALDGKTAEAWGEENSEG</sequence>
<feature type="domain" description="PBSX phage terminase small subunit-like N-terminal" evidence="4">
    <location>
        <begin position="1"/>
        <end position="63"/>
    </location>
</feature>
<dbReference type="InterPro" id="IPR018925">
    <property type="entry name" value="XtmA-like_N"/>
</dbReference>
<dbReference type="Proteomes" id="UP001220217">
    <property type="component" value="Chromosome"/>
</dbReference>
<dbReference type="AlphaFoldDB" id="A0ABD7X2U8"/>
<proteinExistence type="predicted"/>
<evidence type="ECO:0000259" key="4">
    <source>
        <dbReference type="Pfam" id="PF10668"/>
    </source>
</evidence>
<name>A0ABD7X2U8_PRIAR</name>
<dbReference type="Gene3D" id="1.10.10.1400">
    <property type="entry name" value="Terminase, small subunit, N-terminal DNA-binding domain, HTH motif"/>
    <property type="match status" value="1"/>
</dbReference>
<dbReference type="InterPro" id="IPR038713">
    <property type="entry name" value="Terminase_Gp1_N_sf"/>
</dbReference>
<feature type="compositionally biased region" description="Basic residues" evidence="3">
    <location>
        <begin position="64"/>
        <end position="74"/>
    </location>
</feature>
<keyword evidence="2" id="KW-0231">Viral genome packaging</keyword>
<protein>
    <submittedName>
        <fullName evidence="5">Terminase small subunit</fullName>
    </submittedName>
</protein>
<dbReference type="InterPro" id="IPR052404">
    <property type="entry name" value="SPP1-like_terminase"/>
</dbReference>
<evidence type="ECO:0000313" key="6">
    <source>
        <dbReference type="Proteomes" id="UP001220217"/>
    </source>
</evidence>
<evidence type="ECO:0000256" key="1">
    <source>
        <dbReference type="ARBA" id="ARBA00022612"/>
    </source>
</evidence>
<reference evidence="5 6" key="1">
    <citation type="submission" date="2023-02" db="EMBL/GenBank/DDBJ databases">
        <title>Complete genome sequence of Priestia aryabhattai G5MAi6, a methanol-tolerant strain isolated from tap water in Hong Kong.</title>
        <authorList>
            <person name="Leung K.M."/>
            <person name="Lai G.K.K."/>
            <person name="Griffin S.D.J."/>
        </authorList>
    </citation>
    <scope>NUCLEOTIDE SEQUENCE [LARGE SCALE GENOMIC DNA]</scope>
    <source>
        <strain evidence="5 6">G5MAi6</strain>
    </source>
</reference>
<dbReference type="RefSeq" id="WP_275037518.1">
    <property type="nucleotide sequence ID" value="NZ_CP118718.1"/>
</dbReference>
<dbReference type="InterPro" id="IPR005335">
    <property type="entry name" value="Terminase_ssu"/>
</dbReference>
<keyword evidence="1" id="KW-1188">Viral release from host cell</keyword>
<evidence type="ECO:0000256" key="3">
    <source>
        <dbReference type="SAM" id="MobiDB-lite"/>
    </source>
</evidence>
<dbReference type="Pfam" id="PF03592">
    <property type="entry name" value="Terminase_2"/>
    <property type="match status" value="1"/>
</dbReference>
<dbReference type="PANTHER" id="PTHR41328:SF3">
    <property type="entry name" value="PBSX PHAGE TERMINASE SMALL SUBUNIT"/>
    <property type="match status" value="1"/>
</dbReference>
<feature type="region of interest" description="Disordered" evidence="3">
    <location>
        <begin position="59"/>
        <end position="82"/>
    </location>
</feature>
<organism evidence="5 6">
    <name type="scientific">Priestia aryabhattai</name>
    <name type="common">Bacillus aryabhattai</name>
    <dbReference type="NCBI Taxonomy" id="412384"/>
    <lineage>
        <taxon>Bacteria</taxon>
        <taxon>Bacillati</taxon>
        <taxon>Bacillota</taxon>
        <taxon>Bacilli</taxon>
        <taxon>Bacillales</taxon>
        <taxon>Bacillaceae</taxon>
        <taxon>Priestia</taxon>
    </lineage>
</organism>
<dbReference type="Pfam" id="PF10668">
    <property type="entry name" value="Phage_terminase"/>
    <property type="match status" value="1"/>
</dbReference>
<gene>
    <name evidence="5" type="ORF">PWO00_12935</name>
</gene>